<keyword evidence="2" id="KW-1185">Reference proteome</keyword>
<reference evidence="1" key="1">
    <citation type="submission" date="2022-06" db="EMBL/GenBank/DDBJ databases">
        <title>Sphingomicrobium sedimins sp. nov., a marine bacterium isolated from tidal flat.</title>
        <authorList>
            <person name="Kim C.-H."/>
            <person name="Yoo Y."/>
            <person name="Kim J.-J."/>
        </authorList>
    </citation>
    <scope>NUCLEOTIDE SEQUENCE</scope>
    <source>
        <strain evidence="1">GRR-S6-50</strain>
    </source>
</reference>
<evidence type="ECO:0000313" key="2">
    <source>
        <dbReference type="Proteomes" id="UP001155128"/>
    </source>
</evidence>
<gene>
    <name evidence="1" type="ORF">NDO55_09175</name>
</gene>
<dbReference type="EMBL" id="JAMSHT010000001">
    <property type="protein sequence ID" value="MCM8557991.1"/>
    <property type="molecule type" value="Genomic_DNA"/>
</dbReference>
<dbReference type="Proteomes" id="UP001155128">
    <property type="component" value="Unassembled WGS sequence"/>
</dbReference>
<dbReference type="AlphaFoldDB" id="A0A9X2EI90"/>
<dbReference type="RefSeq" id="WP_252114538.1">
    <property type="nucleotide sequence ID" value="NZ_JAMSHT010000001.1"/>
</dbReference>
<evidence type="ECO:0000313" key="1">
    <source>
        <dbReference type="EMBL" id="MCM8557991.1"/>
    </source>
</evidence>
<comment type="caution">
    <text evidence="1">The sequence shown here is derived from an EMBL/GenBank/DDBJ whole genome shotgun (WGS) entry which is preliminary data.</text>
</comment>
<sequence length="116" mass="12496">MDLNELLHRQQVALMKADLADDCSSREAHLAEVADYAGSIADLRQAKAAPPYPAPSGNARLDEWVDDGGATQSLSGMVNVPPLVTKTIIEYHVGTNRYTDLAHAMAERARLAVQAP</sequence>
<organism evidence="1 2">
    <name type="scientific">Sphingomicrobium sediminis</name>
    <dbReference type="NCBI Taxonomy" id="2950949"/>
    <lineage>
        <taxon>Bacteria</taxon>
        <taxon>Pseudomonadati</taxon>
        <taxon>Pseudomonadota</taxon>
        <taxon>Alphaproteobacteria</taxon>
        <taxon>Sphingomonadales</taxon>
        <taxon>Sphingomonadaceae</taxon>
        <taxon>Sphingomicrobium</taxon>
    </lineage>
</organism>
<proteinExistence type="predicted"/>
<accession>A0A9X2EI90</accession>
<protein>
    <submittedName>
        <fullName evidence="1">Uncharacterized protein</fullName>
    </submittedName>
</protein>
<name>A0A9X2EI90_9SPHN</name>